<dbReference type="AlphaFoldDB" id="A0A439D7C2"/>
<gene>
    <name evidence="2" type="ORF">EKO27_g4804</name>
</gene>
<proteinExistence type="predicted"/>
<dbReference type="Proteomes" id="UP000286045">
    <property type="component" value="Unassembled WGS sequence"/>
</dbReference>
<keyword evidence="3" id="KW-1185">Reference proteome</keyword>
<organism evidence="2 3">
    <name type="scientific">Xylaria grammica</name>
    <dbReference type="NCBI Taxonomy" id="363999"/>
    <lineage>
        <taxon>Eukaryota</taxon>
        <taxon>Fungi</taxon>
        <taxon>Dikarya</taxon>
        <taxon>Ascomycota</taxon>
        <taxon>Pezizomycotina</taxon>
        <taxon>Sordariomycetes</taxon>
        <taxon>Xylariomycetidae</taxon>
        <taxon>Xylariales</taxon>
        <taxon>Xylariaceae</taxon>
        <taxon>Xylaria</taxon>
    </lineage>
</organism>
<accession>A0A439D7C2</accession>
<dbReference type="InterPro" id="IPR043729">
    <property type="entry name" value="DUF5672"/>
</dbReference>
<evidence type="ECO:0000259" key="1">
    <source>
        <dbReference type="Pfam" id="PF18922"/>
    </source>
</evidence>
<evidence type="ECO:0000313" key="2">
    <source>
        <dbReference type="EMBL" id="RWA10309.1"/>
    </source>
</evidence>
<protein>
    <recommendedName>
        <fullName evidence="1">DUF5672 domain-containing protein</fullName>
    </recommendedName>
</protein>
<dbReference type="STRING" id="363999.A0A439D7C2"/>
<name>A0A439D7C2_9PEZI</name>
<feature type="domain" description="DUF5672" evidence="1">
    <location>
        <begin position="24"/>
        <end position="165"/>
    </location>
</feature>
<comment type="caution">
    <text evidence="2">The sequence shown here is derived from an EMBL/GenBank/DDBJ whole genome shotgun (WGS) entry which is preliminary data.</text>
</comment>
<reference evidence="2 3" key="1">
    <citation type="submission" date="2018-12" db="EMBL/GenBank/DDBJ databases">
        <title>Draft genome sequence of Xylaria grammica IHI A82.</title>
        <authorList>
            <person name="Buettner E."/>
            <person name="Kellner H."/>
        </authorList>
    </citation>
    <scope>NUCLEOTIDE SEQUENCE [LARGE SCALE GENOMIC DNA]</scope>
    <source>
        <strain evidence="2 3">IHI A82</strain>
    </source>
</reference>
<sequence length="229" mass="26320">MISVVPPDWRFVFIGKNLSVTSEIDSKEKVHRLLTDIRFYDEFLPDVEWLLKYESDSILCVNSATNLNEWLDWDWAGSPSYEPHQPIANIAVPFSPFHRTVDGRFSGNGGLSLRRVTAISRILKFQERYNDTHLEDEWFGIRLWVLPGARVAAGEKDQLAVEDHYIPNAMGFHLRDGGHGISDQVWKDPGQRKIIFEYCPELSLIMDMKLQRERCPGDNLDGTLQETNG</sequence>
<dbReference type="Pfam" id="PF18922">
    <property type="entry name" value="DUF5672"/>
    <property type="match status" value="1"/>
</dbReference>
<evidence type="ECO:0000313" key="3">
    <source>
        <dbReference type="Proteomes" id="UP000286045"/>
    </source>
</evidence>
<dbReference type="EMBL" id="RYZI01000119">
    <property type="protein sequence ID" value="RWA10309.1"/>
    <property type="molecule type" value="Genomic_DNA"/>
</dbReference>